<keyword evidence="1" id="KW-0472">Membrane</keyword>
<name>Q4D4J1_TRYCC</name>
<evidence type="ECO:0000313" key="2">
    <source>
        <dbReference type="EMBL" id="EAN87444.1"/>
    </source>
</evidence>
<dbReference type="PaxDb" id="353153-Q4D4J1"/>
<feature type="transmembrane region" description="Helical" evidence="1">
    <location>
        <begin position="12"/>
        <end position="36"/>
    </location>
</feature>
<protein>
    <submittedName>
        <fullName evidence="2">Uncharacterized protein</fullName>
    </submittedName>
</protein>
<evidence type="ECO:0000313" key="3">
    <source>
        <dbReference type="Proteomes" id="UP000002296"/>
    </source>
</evidence>
<sequence>MVINRNLGVYPTVFVCVCLPIFRISPSVFLVFDLFFLLPLLNLLKGRIYPFLFLFSALCRQLTFMAVNGSGDYYHGLRIYPLRDVLSRVPLPSLCPLSGVSQKWRCVIVPKIQEAKSQDAAEEEILRFLDKNIPCLLGRWRSAPVHSAVGRDGMKFVRDPRWNTFPKPKIAFKAGWAGPGTRMESPEYHQLVSSFGEIFDHRDATSPQRRKEPEVHVDDNELEEVLDDVSAPNILNLQLFHRQDTSICPPIPVLGEKLIWPLFLEDGATCDNAMRLSQRGAVTWWHLDDSGEFVEQTALSLCVSEHTVTPPPLANLPQSQLAYFESIDRELFSVDELPGCVPVKLFLYGPKESYDWFMHDDESSTSGKVAALNIFATPDEALPNDATLLPIIHVAVLESGGRPLISPPNIPHIVITLNDCVMVEQRRIAYLFLDEVSYFLQKCAFWSGNPIIYDHIEKELQDESFVAGQLIPSMMRLFQEHDALNPYDEIIRRRVVTSLLTIAKHEKHYNLSPDSRRSLETLLCGGSAEMSAILQQLTLYGMRVVSLEERLKGYWDVQQYWPKPGCVLKAPLVTPPHLLSRDLMAKGHGVDWFLPVVYVSSSPVFGSEKTAMEDVAAEYFSMAGLARRRGDLLAFLRTHGKERDELLDELF</sequence>
<keyword evidence="1" id="KW-0812">Transmembrane</keyword>
<dbReference type="EMBL" id="AAHK01001034">
    <property type="protein sequence ID" value="EAN87444.1"/>
    <property type="molecule type" value="Genomic_DNA"/>
</dbReference>
<keyword evidence="3" id="KW-1185">Reference proteome</keyword>
<evidence type="ECO:0000256" key="1">
    <source>
        <dbReference type="SAM" id="Phobius"/>
    </source>
</evidence>
<dbReference type="Proteomes" id="UP000002296">
    <property type="component" value="Unassembled WGS sequence"/>
</dbReference>
<gene>
    <name evidence="2" type="ORF">Tc00.1047053508445.60</name>
</gene>
<proteinExistence type="predicted"/>
<dbReference type="KEGG" id="tcr:508445.60"/>
<reference evidence="2 3" key="1">
    <citation type="journal article" date="2005" name="Science">
        <title>The genome sequence of Trypanosoma cruzi, etiologic agent of Chagas disease.</title>
        <authorList>
            <person name="El-Sayed N.M."/>
            <person name="Myler P.J."/>
            <person name="Bartholomeu D.C."/>
            <person name="Nilsson D."/>
            <person name="Aggarwal G."/>
            <person name="Tran A.N."/>
            <person name="Ghedin E."/>
            <person name="Worthey E.A."/>
            <person name="Delcher A.L."/>
            <person name="Blandin G."/>
            <person name="Westenberger S.J."/>
            <person name="Caler E."/>
            <person name="Cerqueira G.C."/>
            <person name="Branche C."/>
            <person name="Haas B."/>
            <person name="Anupama A."/>
            <person name="Arner E."/>
            <person name="Aslund L."/>
            <person name="Attipoe P."/>
            <person name="Bontempi E."/>
            <person name="Bringaud F."/>
            <person name="Burton P."/>
            <person name="Cadag E."/>
            <person name="Campbell D.A."/>
            <person name="Carrington M."/>
            <person name="Crabtree J."/>
            <person name="Darban H."/>
            <person name="da Silveira J.F."/>
            <person name="de Jong P."/>
            <person name="Edwards K."/>
            <person name="Englund P.T."/>
            <person name="Fazelina G."/>
            <person name="Feldblyum T."/>
            <person name="Ferella M."/>
            <person name="Frasch A.C."/>
            <person name="Gull K."/>
            <person name="Horn D."/>
            <person name="Hou L."/>
            <person name="Huang Y."/>
            <person name="Kindlund E."/>
            <person name="Klingbeil M."/>
            <person name="Kluge S."/>
            <person name="Koo H."/>
            <person name="Lacerda D."/>
            <person name="Levin M.J."/>
            <person name="Lorenzi H."/>
            <person name="Louie T."/>
            <person name="Machado C.R."/>
            <person name="McCulloch R."/>
            <person name="McKenna A."/>
            <person name="Mizuno Y."/>
            <person name="Mottram J.C."/>
            <person name="Nelson S."/>
            <person name="Ochaya S."/>
            <person name="Osoegawa K."/>
            <person name="Pai G."/>
            <person name="Parsons M."/>
            <person name="Pentony M."/>
            <person name="Pettersson U."/>
            <person name="Pop M."/>
            <person name="Ramirez J.L."/>
            <person name="Rinta J."/>
            <person name="Robertson L."/>
            <person name="Salzberg S.L."/>
            <person name="Sanchez D.O."/>
            <person name="Seyler A."/>
            <person name="Sharma R."/>
            <person name="Shetty J."/>
            <person name="Simpson A.J."/>
            <person name="Sisk E."/>
            <person name="Tammi M.T."/>
            <person name="Tarleton R."/>
            <person name="Teixeira S."/>
            <person name="Van Aken S."/>
            <person name="Vogt C."/>
            <person name="Ward P.N."/>
            <person name="Wickstead B."/>
            <person name="Wortman J."/>
            <person name="White O."/>
            <person name="Fraser C.M."/>
            <person name="Stuart K.D."/>
            <person name="Andersson B."/>
        </authorList>
    </citation>
    <scope>NUCLEOTIDE SEQUENCE [LARGE SCALE GENOMIC DNA]</scope>
    <source>
        <strain evidence="2 3">CL Brener</strain>
    </source>
</reference>
<organism evidence="2 3">
    <name type="scientific">Trypanosoma cruzi (strain CL Brener)</name>
    <dbReference type="NCBI Taxonomy" id="353153"/>
    <lineage>
        <taxon>Eukaryota</taxon>
        <taxon>Discoba</taxon>
        <taxon>Euglenozoa</taxon>
        <taxon>Kinetoplastea</taxon>
        <taxon>Metakinetoplastina</taxon>
        <taxon>Trypanosomatida</taxon>
        <taxon>Trypanosomatidae</taxon>
        <taxon>Trypanosoma</taxon>
        <taxon>Schizotrypanum</taxon>
    </lineage>
</organism>
<dbReference type="RefSeq" id="XP_809295.1">
    <property type="nucleotide sequence ID" value="XM_804202.1"/>
</dbReference>
<dbReference type="eggNOG" id="ENOG502QW8Z">
    <property type="taxonomic scope" value="Eukaryota"/>
</dbReference>
<dbReference type="GeneID" id="3539885"/>
<comment type="caution">
    <text evidence="2">The sequence shown here is derived from an EMBL/GenBank/DDBJ whole genome shotgun (WGS) entry which is preliminary data.</text>
</comment>
<keyword evidence="1" id="KW-1133">Transmembrane helix</keyword>
<dbReference type="InParanoid" id="Q4D4J1"/>
<accession>Q4D4J1</accession>
<dbReference type="OMA" id="TCSPVYG"/>
<dbReference type="AlphaFoldDB" id="Q4D4J1"/>